<evidence type="ECO:0000256" key="1">
    <source>
        <dbReference type="SAM" id="MobiDB-lite"/>
    </source>
</evidence>
<dbReference type="RefSeq" id="WP_416342151.1">
    <property type="nucleotide sequence ID" value="NZ_JALQCY010000001.1"/>
</dbReference>
<proteinExistence type="predicted"/>
<feature type="region of interest" description="Disordered" evidence="1">
    <location>
        <begin position="134"/>
        <end position="153"/>
    </location>
</feature>
<evidence type="ECO:0000313" key="3">
    <source>
        <dbReference type="EMBL" id="MCK9792274.1"/>
    </source>
</evidence>
<protein>
    <submittedName>
        <fullName evidence="3">Glyoxalase</fullName>
    </submittedName>
</protein>
<evidence type="ECO:0000259" key="2">
    <source>
        <dbReference type="PROSITE" id="PS51819"/>
    </source>
</evidence>
<dbReference type="InterPro" id="IPR037523">
    <property type="entry name" value="VOC_core"/>
</dbReference>
<organism evidence="3 4">
    <name type="scientific">Isoptericola peretonis</name>
    <dbReference type="NCBI Taxonomy" id="2918523"/>
    <lineage>
        <taxon>Bacteria</taxon>
        <taxon>Bacillati</taxon>
        <taxon>Actinomycetota</taxon>
        <taxon>Actinomycetes</taxon>
        <taxon>Micrococcales</taxon>
        <taxon>Promicromonosporaceae</taxon>
        <taxon>Isoptericola</taxon>
    </lineage>
</organism>
<dbReference type="Pfam" id="PF00903">
    <property type="entry name" value="Glyoxalase"/>
    <property type="match status" value="1"/>
</dbReference>
<dbReference type="SUPFAM" id="SSF54593">
    <property type="entry name" value="Glyoxalase/Bleomycin resistance protein/Dihydroxybiphenyl dioxygenase"/>
    <property type="match status" value="1"/>
</dbReference>
<evidence type="ECO:0000313" key="4">
    <source>
        <dbReference type="Proteomes" id="UP001651050"/>
    </source>
</evidence>
<keyword evidence="4" id="KW-1185">Reference proteome</keyword>
<dbReference type="Proteomes" id="UP001651050">
    <property type="component" value="Unassembled WGS sequence"/>
</dbReference>
<feature type="region of interest" description="Disordered" evidence="1">
    <location>
        <begin position="171"/>
        <end position="197"/>
    </location>
</feature>
<feature type="domain" description="VOC" evidence="2">
    <location>
        <begin position="9"/>
        <end position="127"/>
    </location>
</feature>
<sequence length="197" mass="22262">MTAPDVPEGYATVNPFVITNGADELARFVVEVFGGTERAEARTVDHDGLLLQAEVRVGTTTIMFAERKPGWPFTPSLLQVYVDDIDAVLERALARDARLITKPTDFFGTRFARIQDASANLWWLWQHGEPVWDEQSGEKDWTTDEQGEGWEGGSPELAYIHDTLLEAMTELRDPVDRSDCCPRQEPRREQRPADRDG</sequence>
<reference evidence="3 4" key="1">
    <citation type="submission" date="2022-02" db="EMBL/GenBank/DDBJ databases">
        <title>The car tank lid bacteriome: a reservoir of bacteria with potential in bioremediation of fuel.</title>
        <authorList>
            <person name="Vidal-Verdu A."/>
            <person name="Gomez-Martinez D."/>
            <person name="Latorre-Perez A."/>
            <person name="Pereto J."/>
            <person name="Porcar M."/>
        </authorList>
    </citation>
    <scope>NUCLEOTIDE SEQUENCE [LARGE SCALE GENOMIC DNA]</scope>
    <source>
        <strain evidence="3 4">4D.3</strain>
    </source>
</reference>
<comment type="caution">
    <text evidence="3">The sequence shown here is derived from an EMBL/GenBank/DDBJ whole genome shotgun (WGS) entry which is preliminary data.</text>
</comment>
<dbReference type="Gene3D" id="3.30.720.120">
    <property type="match status" value="1"/>
</dbReference>
<dbReference type="InterPro" id="IPR029068">
    <property type="entry name" value="Glyas_Bleomycin-R_OHBP_Dase"/>
</dbReference>
<dbReference type="Gene3D" id="3.30.720.110">
    <property type="match status" value="1"/>
</dbReference>
<accession>A0ABT0IYH1</accession>
<dbReference type="InterPro" id="IPR004360">
    <property type="entry name" value="Glyas_Fos-R_dOase_dom"/>
</dbReference>
<name>A0ABT0IYH1_9MICO</name>
<dbReference type="PROSITE" id="PS51819">
    <property type="entry name" value="VOC"/>
    <property type="match status" value="1"/>
</dbReference>
<dbReference type="EMBL" id="JALQCY010000001">
    <property type="protein sequence ID" value="MCK9792274.1"/>
    <property type="molecule type" value="Genomic_DNA"/>
</dbReference>
<gene>
    <name evidence="3" type="ORF">M1843_00750</name>
</gene>